<evidence type="ECO:0000259" key="5">
    <source>
        <dbReference type="Pfam" id="PF08669"/>
    </source>
</evidence>
<dbReference type="InterPro" id="IPR027266">
    <property type="entry name" value="TrmE/GcvT-like"/>
</dbReference>
<feature type="domain" description="FAD/NAD(P)-binding" evidence="4">
    <location>
        <begin position="166"/>
        <end position="453"/>
    </location>
</feature>
<dbReference type="Gene3D" id="3.10.20.440">
    <property type="entry name" value="2Fe-2S iron-sulphur cluster binding domain, sarcosine oxidase, alpha subunit, N-terminal domain"/>
    <property type="match status" value="1"/>
</dbReference>
<protein>
    <recommendedName>
        <fullName evidence="8">Aminomethyltransferase</fullName>
    </recommendedName>
</protein>
<dbReference type="PANTHER" id="PTHR43757">
    <property type="entry name" value="AMINOMETHYLTRANSFERASE"/>
    <property type="match status" value="1"/>
</dbReference>
<organism evidence="7">
    <name type="scientific">marine sediment metagenome</name>
    <dbReference type="NCBI Taxonomy" id="412755"/>
    <lineage>
        <taxon>unclassified sequences</taxon>
        <taxon>metagenomes</taxon>
        <taxon>ecological metagenomes</taxon>
    </lineage>
</organism>
<dbReference type="SUPFAM" id="SSF103025">
    <property type="entry name" value="Folate-binding domain"/>
    <property type="match status" value="1"/>
</dbReference>
<comment type="caution">
    <text evidence="7">The sequence shown here is derived from an EMBL/GenBank/DDBJ whole genome shotgun (WGS) entry which is preliminary data.</text>
</comment>
<dbReference type="Gene3D" id="1.10.10.1100">
    <property type="entry name" value="BFD-like [2Fe-2S]-binding domain"/>
    <property type="match status" value="1"/>
</dbReference>
<dbReference type="InterPro" id="IPR013977">
    <property type="entry name" value="GcvT_C"/>
</dbReference>
<dbReference type="GO" id="GO:0016491">
    <property type="term" value="F:oxidoreductase activity"/>
    <property type="evidence" value="ECO:0007669"/>
    <property type="project" value="UniProtKB-KW"/>
</dbReference>
<dbReference type="Pfam" id="PF08669">
    <property type="entry name" value="GCV_T_C"/>
    <property type="match status" value="1"/>
</dbReference>
<accession>A0A0F9V1H8</accession>
<dbReference type="PANTHER" id="PTHR43757:SF2">
    <property type="entry name" value="AMINOMETHYLTRANSFERASE, MITOCHONDRIAL"/>
    <property type="match status" value="1"/>
</dbReference>
<dbReference type="InterPro" id="IPR041117">
    <property type="entry name" value="SoxA_A3"/>
</dbReference>
<dbReference type="AlphaFoldDB" id="A0A0F9V1H8"/>
<reference evidence="7" key="1">
    <citation type="journal article" date="2015" name="Nature">
        <title>Complex archaea that bridge the gap between prokaryotes and eukaryotes.</title>
        <authorList>
            <person name="Spang A."/>
            <person name="Saw J.H."/>
            <person name="Jorgensen S.L."/>
            <person name="Zaremba-Niedzwiedzka K."/>
            <person name="Martijn J."/>
            <person name="Lind A.E."/>
            <person name="van Eijk R."/>
            <person name="Schleper C."/>
            <person name="Guy L."/>
            <person name="Ettema T.J."/>
        </authorList>
    </citation>
    <scope>NUCLEOTIDE SEQUENCE</scope>
</reference>
<feature type="domain" description="GCVT N-terminal" evidence="3">
    <location>
        <begin position="595"/>
        <end position="861"/>
    </location>
</feature>
<dbReference type="Pfam" id="PF17806">
    <property type="entry name" value="SO_alpha_A3"/>
    <property type="match status" value="1"/>
</dbReference>
<evidence type="ECO:0000259" key="3">
    <source>
        <dbReference type="Pfam" id="PF01571"/>
    </source>
</evidence>
<dbReference type="InterPro" id="IPR028896">
    <property type="entry name" value="GcvT/YgfZ/DmdA"/>
</dbReference>
<evidence type="ECO:0000259" key="4">
    <source>
        <dbReference type="Pfam" id="PF07992"/>
    </source>
</evidence>
<dbReference type="InterPro" id="IPR029043">
    <property type="entry name" value="GcvT/YgfZ_C"/>
</dbReference>
<keyword evidence="2" id="KW-0560">Oxidoreductase</keyword>
<dbReference type="InterPro" id="IPR041854">
    <property type="entry name" value="BFD-like_2Fe2S-bd_dom_sf"/>
</dbReference>
<dbReference type="EMBL" id="LAZR01000716">
    <property type="protein sequence ID" value="KKN59733.1"/>
    <property type="molecule type" value="Genomic_DNA"/>
</dbReference>
<dbReference type="InterPro" id="IPR042204">
    <property type="entry name" value="2Fe-2S-bd_N"/>
</dbReference>
<gene>
    <name evidence="7" type="ORF">LCGC14_0538880</name>
</gene>
<dbReference type="Pfam" id="PF07992">
    <property type="entry name" value="Pyr_redox_2"/>
    <property type="match status" value="1"/>
</dbReference>
<evidence type="ECO:0000256" key="1">
    <source>
        <dbReference type="ARBA" id="ARBA00008609"/>
    </source>
</evidence>
<proteinExistence type="inferred from homology"/>
<dbReference type="InterPro" id="IPR036188">
    <property type="entry name" value="FAD/NAD-bd_sf"/>
</dbReference>
<dbReference type="Pfam" id="PF01571">
    <property type="entry name" value="GCV_T"/>
    <property type="match status" value="1"/>
</dbReference>
<evidence type="ECO:0000313" key="7">
    <source>
        <dbReference type="EMBL" id="KKN59733.1"/>
    </source>
</evidence>
<dbReference type="InterPro" id="IPR023753">
    <property type="entry name" value="FAD/NAD-binding_dom"/>
</dbReference>
<dbReference type="PRINTS" id="PR00469">
    <property type="entry name" value="PNDRDTASEII"/>
</dbReference>
<dbReference type="Gene3D" id="3.30.1360.120">
    <property type="entry name" value="Probable tRNA modification gtpase trme, domain 1"/>
    <property type="match status" value="1"/>
</dbReference>
<feature type="domain" description="SoxA A3" evidence="6">
    <location>
        <begin position="499"/>
        <end position="581"/>
    </location>
</feature>
<feature type="domain" description="Aminomethyltransferase C-terminal" evidence="5">
    <location>
        <begin position="880"/>
        <end position="961"/>
    </location>
</feature>
<name>A0A0F9V1H8_9ZZZZ</name>
<dbReference type="Gene3D" id="3.50.50.60">
    <property type="entry name" value="FAD/NAD(P)-binding domain"/>
    <property type="match status" value="1"/>
</dbReference>
<dbReference type="SUPFAM" id="SSF101790">
    <property type="entry name" value="Aminomethyltransferase beta-barrel domain"/>
    <property type="match status" value="1"/>
</dbReference>
<evidence type="ECO:0008006" key="8">
    <source>
        <dbReference type="Google" id="ProtNLM"/>
    </source>
</evidence>
<evidence type="ECO:0000259" key="6">
    <source>
        <dbReference type="Pfam" id="PF17806"/>
    </source>
</evidence>
<evidence type="ECO:0000256" key="2">
    <source>
        <dbReference type="ARBA" id="ARBA00023002"/>
    </source>
</evidence>
<comment type="similarity">
    <text evidence="1">Belongs to the GcvT family.</text>
</comment>
<dbReference type="Pfam" id="PF13510">
    <property type="entry name" value="Fer2_4"/>
    <property type="match status" value="1"/>
</dbReference>
<dbReference type="SUPFAM" id="SSF51905">
    <property type="entry name" value="FAD/NAD(P)-binding domain"/>
    <property type="match status" value="1"/>
</dbReference>
<sequence length="967" mass="106565">MNMRINKQTGEWLEREKQINFTYEGKKFTAYEGDTITSALWASGEKVLGRSFKYHRPRGVLSLANHDINVMLTDGVDTNIRGDVITVKEGMSLTAVNTLGGVKKDNLRYIGKLLSPFLVVGFYYKAFFRPRFMFPFWENIIRHGAGLGKVNFNYPRIPKPKLNEHYDVLVVGAGPSGLAAALAASLDKQLKILIVDENKQAGGSLGYDRAGSVTPQSQLEELLSEVNITPNITLRTDAYAGAYYTDHLIPIIEFSGITKVRTKTLIIATGVFEQPPVFRNNDLPGVMNGSAAQRMIYRYGIKPFNDGVVFTANDYGYRVALDLIHAGTNVKAVVDLRKTPVSSILTRELANHDIRIYSGHCVYEALATSDDMAVKGVVICPFDEETNQADSEQSFTIECDGVAMSAGWASAAALLYQSGMKVKYDYTIEQFIPDSLPNGIFAAGKVNGVYDFDQRIADGARAAAEAMRYMGMDNAPVITVQAHSNVSPSHSFPVVPHPKGKNFVDFDEDIQAKDFINAAKEGFDNIELMKRFTTVGMGPSQGKHSNMNAIRILARIRELPVEKIGSTTSRPFFHPTPIGHLGGRNFHPVRQSSIQSWHADAGAVFVDVGAWSRPAYYQKPGVDLAEIIQQESMAVHNAVGIIDGSSLGKIEVCGPDAAQFLEKFFTGKFADQKVGEIRYALSIDESAVVADDGIVSRVKDELFYITIGTSNAAMVYREMQRWLQMWQLDVGLINVTGSYGIINVVGPKAVHVVSSLTQDPLVSKLTAGKVGETIISEVPVRIMCVTFVSNIGYEIHVPADSMLAVWEKLIKAGTAYDIRPFGTDTQRLLRLEMGHYLPAYDTDGLTIPYELGCESELAMDKPFFVGQRSLKILAKKTLKKRLVPFVLADNFSGQMPEDCNLVIENGEIKGRVTSISYSSKVDRVIGFAYVDPNKVEAGSQFEIRTDNGSMVKATVVNTPFFNSKKEF</sequence>
<dbReference type="InterPro" id="IPR006222">
    <property type="entry name" value="GCVT_N"/>
</dbReference>